<dbReference type="AlphaFoldDB" id="A0A1M5ANU9"/>
<dbReference type="OrthoDB" id="1005072at2"/>
<dbReference type="Proteomes" id="UP000184287">
    <property type="component" value="Unassembled WGS sequence"/>
</dbReference>
<dbReference type="Pfam" id="PF11013">
    <property type="entry name" value="DUF2851"/>
    <property type="match status" value="1"/>
</dbReference>
<protein>
    <recommendedName>
        <fullName evidence="3">DUF2851 domain-containing protein</fullName>
    </recommendedName>
</protein>
<proteinExistence type="predicted"/>
<dbReference type="EMBL" id="FQUQ01000002">
    <property type="protein sequence ID" value="SHF31933.1"/>
    <property type="molecule type" value="Genomic_DNA"/>
</dbReference>
<dbReference type="STRING" id="288992.SAMN04488522_102827"/>
<evidence type="ECO:0000313" key="2">
    <source>
        <dbReference type="Proteomes" id="UP000184287"/>
    </source>
</evidence>
<sequence>MNFSEHFLHFIWKFRLYKTLDLFCVAGEQLRILNPGISNTDAGPDFNQAKLSIGGTYWIGDVEIHLKSSDWLVHGHQQDPAYDAVILHVVHEHDQPIYRKDGSQIPVLVLKNLYPEHLLDHYHQLVNSIHKFPCEKQIGEIEAVVVNGFLSRMMVERLEQKSALVLDKLSRLTGDWESAFYCFMAKSFGFKVNEIPFELLASALPLQVLRKHLDHPLQVEALVFGQAGFLSGSFKDEYPRKLKKEYAFLKKKYGLKPIGVGAWRFLRMRPQNFPTLRLAQFSALVLKSDRLFSKILEIEELSDLIKLLAELPVNPYWIKHYHFQKETKEVKLQLGISSVHHLIINAICLFLFSYGKYADQPQLISRAIKFLELIPPENNTIIGWYKSSGLIVESAFFSQAVLQLNKYYCAQKKCLNCGIGIKILNK</sequence>
<organism evidence="1 2">
    <name type="scientific">Pedobacter caeni</name>
    <dbReference type="NCBI Taxonomy" id="288992"/>
    <lineage>
        <taxon>Bacteria</taxon>
        <taxon>Pseudomonadati</taxon>
        <taxon>Bacteroidota</taxon>
        <taxon>Sphingobacteriia</taxon>
        <taxon>Sphingobacteriales</taxon>
        <taxon>Sphingobacteriaceae</taxon>
        <taxon>Pedobacter</taxon>
    </lineage>
</organism>
<accession>A0A1M5ANU9</accession>
<evidence type="ECO:0008006" key="3">
    <source>
        <dbReference type="Google" id="ProtNLM"/>
    </source>
</evidence>
<evidence type="ECO:0000313" key="1">
    <source>
        <dbReference type="EMBL" id="SHF31933.1"/>
    </source>
</evidence>
<keyword evidence="2" id="KW-1185">Reference proteome</keyword>
<name>A0A1M5ANU9_9SPHI</name>
<dbReference type="InterPro" id="IPR021272">
    <property type="entry name" value="DUF2851"/>
</dbReference>
<dbReference type="RefSeq" id="WP_073230960.1">
    <property type="nucleotide sequence ID" value="NZ_FQUQ01000002.1"/>
</dbReference>
<reference evidence="2" key="1">
    <citation type="submission" date="2016-11" db="EMBL/GenBank/DDBJ databases">
        <authorList>
            <person name="Varghese N."/>
            <person name="Submissions S."/>
        </authorList>
    </citation>
    <scope>NUCLEOTIDE SEQUENCE [LARGE SCALE GENOMIC DNA]</scope>
    <source>
        <strain evidence="2">DSM 16990</strain>
    </source>
</reference>
<gene>
    <name evidence="1" type="ORF">SAMN04488522_102827</name>
</gene>